<feature type="domain" description="Nitroreductase" evidence="1">
    <location>
        <begin position="4"/>
        <end position="145"/>
    </location>
</feature>
<protein>
    <submittedName>
        <fullName evidence="2">Nitroreductase family protein</fullName>
    </submittedName>
</protein>
<evidence type="ECO:0000313" key="3">
    <source>
        <dbReference type="Proteomes" id="UP001470288"/>
    </source>
</evidence>
<dbReference type="PANTHER" id="PTHR23026">
    <property type="entry name" value="NADPH NITROREDUCTASE"/>
    <property type="match status" value="1"/>
</dbReference>
<dbReference type="InterPro" id="IPR029479">
    <property type="entry name" value="Nitroreductase"/>
</dbReference>
<name>A0ABV1I4A0_9FIRM</name>
<dbReference type="PANTHER" id="PTHR23026:SF123">
    <property type="entry name" value="NAD(P)H NITROREDUCTASE RV3131-RELATED"/>
    <property type="match status" value="1"/>
</dbReference>
<gene>
    <name evidence="2" type="ORF">WMO62_14500</name>
</gene>
<proteinExistence type="predicted"/>
<accession>A0ABV1I4A0</accession>
<reference evidence="2 3" key="1">
    <citation type="submission" date="2024-03" db="EMBL/GenBank/DDBJ databases">
        <title>Human intestinal bacterial collection.</title>
        <authorList>
            <person name="Pauvert C."/>
            <person name="Hitch T.C.A."/>
            <person name="Clavel T."/>
        </authorList>
    </citation>
    <scope>NUCLEOTIDE SEQUENCE [LARGE SCALE GENOMIC DNA]</scope>
    <source>
        <strain evidence="2 3">CLA-AA-H78B</strain>
    </source>
</reference>
<comment type="caution">
    <text evidence="2">The sequence shown here is derived from an EMBL/GenBank/DDBJ whole genome shotgun (WGS) entry which is preliminary data.</text>
</comment>
<dbReference type="SUPFAM" id="SSF55469">
    <property type="entry name" value="FMN-dependent nitroreductase-like"/>
    <property type="match status" value="1"/>
</dbReference>
<dbReference type="RefSeq" id="WP_349145113.1">
    <property type="nucleotide sequence ID" value="NZ_JBBMFC010000038.1"/>
</dbReference>
<keyword evidence="3" id="KW-1185">Reference proteome</keyword>
<dbReference type="Gene3D" id="3.40.109.10">
    <property type="entry name" value="NADH Oxidase"/>
    <property type="match status" value="1"/>
</dbReference>
<dbReference type="InterPro" id="IPR050627">
    <property type="entry name" value="Nitroreductase/BluB"/>
</dbReference>
<sequence>MNPIYHRVSIRKYQERPVENEKILQILKAGMQAPSACNQQPWEFYVVTDKEKIGLLSQTTPYAGCAAGAPVVIIPVYRTESLPAPSMIPIDMGLSLENIWLETDALGLGGVCIGISPVPEFMEPVCRILQLPDNLKPFCLFPLGYPSEERPQQDRFELNRIHFVE</sequence>
<organism evidence="2 3">
    <name type="scientific">Hominiventricola aquisgranensis</name>
    <dbReference type="NCBI Taxonomy" id="3133164"/>
    <lineage>
        <taxon>Bacteria</taxon>
        <taxon>Bacillati</taxon>
        <taxon>Bacillota</taxon>
        <taxon>Clostridia</taxon>
        <taxon>Lachnospirales</taxon>
        <taxon>Lachnospiraceae</taxon>
        <taxon>Hominiventricola</taxon>
    </lineage>
</organism>
<dbReference type="Proteomes" id="UP001470288">
    <property type="component" value="Unassembled WGS sequence"/>
</dbReference>
<dbReference type="InterPro" id="IPR000415">
    <property type="entry name" value="Nitroreductase-like"/>
</dbReference>
<evidence type="ECO:0000259" key="1">
    <source>
        <dbReference type="Pfam" id="PF00881"/>
    </source>
</evidence>
<dbReference type="Pfam" id="PF00881">
    <property type="entry name" value="Nitroreductase"/>
    <property type="match status" value="1"/>
</dbReference>
<evidence type="ECO:0000313" key="2">
    <source>
        <dbReference type="EMBL" id="MEQ2580020.1"/>
    </source>
</evidence>
<dbReference type="EMBL" id="JBBMFC010000038">
    <property type="protein sequence ID" value="MEQ2580020.1"/>
    <property type="molecule type" value="Genomic_DNA"/>
</dbReference>